<proteinExistence type="predicted"/>
<dbReference type="GeneID" id="10540032"/>
<keyword evidence="3" id="KW-1185">Reference proteome</keyword>
<feature type="compositionally biased region" description="Low complexity" evidence="1">
    <location>
        <begin position="94"/>
        <end position="108"/>
    </location>
</feature>
<organism evidence="2 3">
    <name type="scientific">Puccinia graminis f. sp. tritici (strain CRL 75-36-700-3 / race SCCL)</name>
    <name type="common">Black stem rust fungus</name>
    <dbReference type="NCBI Taxonomy" id="418459"/>
    <lineage>
        <taxon>Eukaryota</taxon>
        <taxon>Fungi</taxon>
        <taxon>Dikarya</taxon>
        <taxon>Basidiomycota</taxon>
        <taxon>Pucciniomycotina</taxon>
        <taxon>Pucciniomycetes</taxon>
        <taxon>Pucciniales</taxon>
        <taxon>Pucciniaceae</taxon>
        <taxon>Puccinia</taxon>
    </lineage>
</organism>
<evidence type="ECO:0000256" key="1">
    <source>
        <dbReference type="SAM" id="MobiDB-lite"/>
    </source>
</evidence>
<reference key="1">
    <citation type="submission" date="2007-01" db="EMBL/GenBank/DDBJ databases">
        <title>The Genome Sequence of Puccinia graminis f. sp. tritici Strain CRL 75-36-700-3.</title>
        <authorList>
            <consortium name="The Broad Institute Genome Sequencing Platform"/>
            <person name="Birren B."/>
            <person name="Lander E."/>
            <person name="Galagan J."/>
            <person name="Nusbaum C."/>
            <person name="Devon K."/>
            <person name="Cuomo C."/>
            <person name="Jaffe D."/>
            <person name="Butler J."/>
            <person name="Alvarez P."/>
            <person name="Gnerre S."/>
            <person name="Grabherr M."/>
            <person name="Mauceli E."/>
            <person name="Brockman W."/>
            <person name="Young S."/>
            <person name="LaButti K."/>
            <person name="Sykes S."/>
            <person name="DeCaprio D."/>
            <person name="Crawford M."/>
            <person name="Koehrsen M."/>
            <person name="Engels R."/>
            <person name="Montgomery P."/>
            <person name="Pearson M."/>
            <person name="Howarth C."/>
            <person name="Larson L."/>
            <person name="White J."/>
            <person name="Zeng Q."/>
            <person name="Kodira C."/>
            <person name="Yandava C."/>
            <person name="Alvarado L."/>
            <person name="O'Leary S."/>
            <person name="Szabo L."/>
            <person name="Dean R."/>
            <person name="Schein J."/>
        </authorList>
    </citation>
    <scope>NUCLEOTIDE SEQUENCE</scope>
    <source>
        <strain>CRL 75-36-700-3</strain>
    </source>
</reference>
<name>E3KP05_PUCGT</name>
<accession>E3KP05</accession>
<dbReference type="AlphaFoldDB" id="E3KP05"/>
<dbReference type="EMBL" id="DS178298">
    <property type="protein sequence ID" value="EFP86030.1"/>
    <property type="molecule type" value="Genomic_DNA"/>
</dbReference>
<protein>
    <submittedName>
        <fullName evidence="2">Uncharacterized protein</fullName>
    </submittedName>
</protein>
<evidence type="ECO:0000313" key="2">
    <source>
        <dbReference type="EMBL" id="EFP86030.1"/>
    </source>
</evidence>
<dbReference type="OrthoDB" id="2506781at2759"/>
<dbReference type="Proteomes" id="UP000008783">
    <property type="component" value="Unassembled WGS sequence"/>
</dbReference>
<gene>
    <name evidence="2" type="ORF">PGTG_11986</name>
</gene>
<sequence>MTIPVDERLDAILNQAISHYHSTIHDSLKLNLSLLPQPDPTTILDPRLSTMQYTPAGYSTVFEYFRRPQTSVSRDPAFFLIGPRAPTIRLDSPSRSSAGTSRTGGATTEQEKDCLGCRLIGASAAILAGSYILAHEIQRRRHALILSKPLIPARPIGARCMQLIGWSSASSDSASLELSLNPPPIQICYIKL</sequence>
<dbReference type="InParanoid" id="E3KP05"/>
<dbReference type="VEuPathDB" id="FungiDB:PGTG_11986"/>
<dbReference type="RefSeq" id="XP_003330449.1">
    <property type="nucleotide sequence ID" value="XM_003330401.1"/>
</dbReference>
<reference evidence="3" key="2">
    <citation type="journal article" date="2011" name="Proc. Natl. Acad. Sci. U.S.A.">
        <title>Obligate biotrophy features unraveled by the genomic analysis of rust fungi.</title>
        <authorList>
            <person name="Duplessis S."/>
            <person name="Cuomo C.A."/>
            <person name="Lin Y.-C."/>
            <person name="Aerts A."/>
            <person name="Tisserant E."/>
            <person name="Veneault-Fourrey C."/>
            <person name="Joly D.L."/>
            <person name="Hacquard S."/>
            <person name="Amselem J."/>
            <person name="Cantarel B.L."/>
            <person name="Chiu R."/>
            <person name="Coutinho P.M."/>
            <person name="Feau N."/>
            <person name="Field M."/>
            <person name="Frey P."/>
            <person name="Gelhaye E."/>
            <person name="Goldberg J."/>
            <person name="Grabherr M.G."/>
            <person name="Kodira C.D."/>
            <person name="Kohler A."/>
            <person name="Kuees U."/>
            <person name="Lindquist E.A."/>
            <person name="Lucas S.M."/>
            <person name="Mago R."/>
            <person name="Mauceli E."/>
            <person name="Morin E."/>
            <person name="Murat C."/>
            <person name="Pangilinan J.L."/>
            <person name="Park R."/>
            <person name="Pearson M."/>
            <person name="Quesneville H."/>
            <person name="Rouhier N."/>
            <person name="Sakthikumar S."/>
            <person name="Salamov A.A."/>
            <person name="Schmutz J."/>
            <person name="Selles B."/>
            <person name="Shapiro H."/>
            <person name="Tanguay P."/>
            <person name="Tuskan G.A."/>
            <person name="Henrissat B."/>
            <person name="Van de Peer Y."/>
            <person name="Rouze P."/>
            <person name="Ellis J.G."/>
            <person name="Dodds P.N."/>
            <person name="Schein J.E."/>
            <person name="Zhong S."/>
            <person name="Hamelin R.C."/>
            <person name="Grigoriev I.V."/>
            <person name="Szabo L.J."/>
            <person name="Martin F."/>
        </authorList>
    </citation>
    <scope>NUCLEOTIDE SEQUENCE [LARGE SCALE GENOMIC DNA]</scope>
    <source>
        <strain evidence="3">CRL 75-36-700-3 / race SCCL</strain>
    </source>
</reference>
<evidence type="ECO:0000313" key="3">
    <source>
        <dbReference type="Proteomes" id="UP000008783"/>
    </source>
</evidence>
<dbReference type="KEGG" id="pgr:PGTG_11986"/>
<dbReference type="HOGENOM" id="CLU_1415814_0_0_1"/>
<feature type="region of interest" description="Disordered" evidence="1">
    <location>
        <begin position="89"/>
        <end position="108"/>
    </location>
</feature>